<reference evidence="1" key="1">
    <citation type="submission" date="2019-04" db="EMBL/GenBank/DDBJ databases">
        <title>Genome assembly of Zosterops borbonicus 15179.</title>
        <authorList>
            <person name="Leroy T."/>
            <person name="Anselmetti Y."/>
            <person name="Tilak M.-K."/>
            <person name="Nabholz B."/>
        </authorList>
    </citation>
    <scope>NUCLEOTIDE SEQUENCE</scope>
    <source>
        <strain evidence="1">HGM_15179</strain>
        <tissue evidence="1">Muscle</tissue>
    </source>
</reference>
<evidence type="ECO:0000313" key="1">
    <source>
        <dbReference type="EMBL" id="TRZ08275.1"/>
    </source>
</evidence>
<name>A0A8K1FYE1_9PASS</name>
<protein>
    <submittedName>
        <fullName evidence="1">Uncharacterized protein</fullName>
    </submittedName>
</protein>
<comment type="caution">
    <text evidence="1">The sequence shown here is derived from an EMBL/GenBank/DDBJ whole genome shotgun (WGS) entry which is preliminary data.</text>
</comment>
<dbReference type="AlphaFoldDB" id="A0A8K1FYE1"/>
<sequence>RLEYQDQYGLSKWLPVPMIIESQNDLGWKGSLKLIQSNPPAMIWDIFNLTRCDVFNTSSSILDGPSQWMGSVYQD</sequence>
<dbReference type="EMBL" id="SWJQ01001407">
    <property type="protein sequence ID" value="TRZ08275.1"/>
    <property type="molecule type" value="Genomic_DNA"/>
</dbReference>
<feature type="non-terminal residue" evidence="1">
    <location>
        <position position="75"/>
    </location>
</feature>
<dbReference type="Proteomes" id="UP000796761">
    <property type="component" value="Unassembled WGS sequence"/>
</dbReference>
<evidence type="ECO:0000313" key="2">
    <source>
        <dbReference type="Proteomes" id="UP000796761"/>
    </source>
</evidence>
<keyword evidence="2" id="KW-1185">Reference proteome</keyword>
<proteinExistence type="predicted"/>
<organism evidence="1 2">
    <name type="scientific">Zosterops borbonicus</name>
    <dbReference type="NCBI Taxonomy" id="364589"/>
    <lineage>
        <taxon>Eukaryota</taxon>
        <taxon>Metazoa</taxon>
        <taxon>Chordata</taxon>
        <taxon>Craniata</taxon>
        <taxon>Vertebrata</taxon>
        <taxon>Euteleostomi</taxon>
        <taxon>Archelosauria</taxon>
        <taxon>Archosauria</taxon>
        <taxon>Dinosauria</taxon>
        <taxon>Saurischia</taxon>
        <taxon>Theropoda</taxon>
        <taxon>Coelurosauria</taxon>
        <taxon>Aves</taxon>
        <taxon>Neognathae</taxon>
        <taxon>Neoaves</taxon>
        <taxon>Telluraves</taxon>
        <taxon>Australaves</taxon>
        <taxon>Passeriformes</taxon>
        <taxon>Sylvioidea</taxon>
        <taxon>Zosteropidae</taxon>
        <taxon>Zosterops</taxon>
    </lineage>
</organism>
<gene>
    <name evidence="1" type="ORF">HGM15179_018829</name>
</gene>
<accession>A0A8K1FYE1</accession>